<reference evidence="1 2" key="1">
    <citation type="journal article" date="2013" name="PLoS Genet.">
        <title>The genome and development-dependent transcriptomes of Pyronema confluens: a window into fungal evolution.</title>
        <authorList>
            <person name="Traeger S."/>
            <person name="Altegoer F."/>
            <person name="Freitag M."/>
            <person name="Gabaldon T."/>
            <person name="Kempken F."/>
            <person name="Kumar A."/>
            <person name="Marcet-Houben M."/>
            <person name="Poggeler S."/>
            <person name="Stajich J.E."/>
            <person name="Nowrousian M."/>
        </authorList>
    </citation>
    <scope>NUCLEOTIDE SEQUENCE [LARGE SCALE GENOMIC DNA]</scope>
    <source>
        <strain evidence="2">CBS 100304</strain>
        <tissue evidence="1">Vegetative mycelium</tissue>
    </source>
</reference>
<accession>U4LQG0</accession>
<dbReference type="AlphaFoldDB" id="U4LQG0"/>
<dbReference type="Proteomes" id="UP000018144">
    <property type="component" value="Unassembled WGS sequence"/>
</dbReference>
<proteinExistence type="predicted"/>
<organism evidence="1 2">
    <name type="scientific">Pyronema omphalodes (strain CBS 100304)</name>
    <name type="common">Pyronema confluens</name>
    <dbReference type="NCBI Taxonomy" id="1076935"/>
    <lineage>
        <taxon>Eukaryota</taxon>
        <taxon>Fungi</taxon>
        <taxon>Dikarya</taxon>
        <taxon>Ascomycota</taxon>
        <taxon>Pezizomycotina</taxon>
        <taxon>Pezizomycetes</taxon>
        <taxon>Pezizales</taxon>
        <taxon>Pyronemataceae</taxon>
        <taxon>Pyronema</taxon>
    </lineage>
</organism>
<name>U4LQG0_PYROM</name>
<evidence type="ECO:0000313" key="1">
    <source>
        <dbReference type="EMBL" id="CCX34190.1"/>
    </source>
</evidence>
<dbReference type="EMBL" id="HF936389">
    <property type="protein sequence ID" value="CCX34190.1"/>
    <property type="molecule type" value="Genomic_DNA"/>
</dbReference>
<gene>
    <name evidence="1" type="ORF">PCON_02972</name>
</gene>
<keyword evidence="2" id="KW-1185">Reference proteome</keyword>
<protein>
    <submittedName>
        <fullName evidence="1">Uncharacterized protein</fullName>
    </submittedName>
</protein>
<sequence length="82" mass="9008">MSSFPDSSNTRANSSRITQTPLAVPVVLIQAVEAYTSAHKIINESGRSLRHQKKDLLKLRISHGNFLKQLATILLGGNIPQE</sequence>
<evidence type="ECO:0000313" key="2">
    <source>
        <dbReference type="Proteomes" id="UP000018144"/>
    </source>
</evidence>